<dbReference type="GO" id="GO:0003735">
    <property type="term" value="F:structural constituent of ribosome"/>
    <property type="evidence" value="ECO:0007669"/>
    <property type="project" value="InterPro"/>
</dbReference>
<evidence type="ECO:0000313" key="6">
    <source>
        <dbReference type="Proteomes" id="UP000800038"/>
    </source>
</evidence>
<dbReference type="FunFam" id="1.10.287.10:FF:000003">
    <property type="entry name" value="40S ribosomal protein S13"/>
    <property type="match status" value="1"/>
</dbReference>
<dbReference type="Proteomes" id="UP000800038">
    <property type="component" value="Unassembled WGS sequence"/>
</dbReference>
<keyword evidence="3" id="KW-0687">Ribonucleoprotein</keyword>
<reference evidence="5" key="1">
    <citation type="journal article" date="2020" name="Stud. Mycol.">
        <title>101 Dothideomycetes genomes: a test case for predicting lifestyles and emergence of pathogens.</title>
        <authorList>
            <person name="Haridas S."/>
            <person name="Albert R."/>
            <person name="Binder M."/>
            <person name="Bloem J."/>
            <person name="Labutti K."/>
            <person name="Salamov A."/>
            <person name="Andreopoulos B."/>
            <person name="Baker S."/>
            <person name="Barry K."/>
            <person name="Bills G."/>
            <person name="Bluhm B."/>
            <person name="Cannon C."/>
            <person name="Castanera R."/>
            <person name="Culley D."/>
            <person name="Daum C."/>
            <person name="Ezra D."/>
            <person name="Gonzalez J."/>
            <person name="Henrissat B."/>
            <person name="Kuo A."/>
            <person name="Liang C."/>
            <person name="Lipzen A."/>
            <person name="Lutzoni F."/>
            <person name="Magnuson J."/>
            <person name="Mondo S."/>
            <person name="Nolan M."/>
            <person name="Ohm R."/>
            <person name="Pangilinan J."/>
            <person name="Park H.-J."/>
            <person name="Ramirez L."/>
            <person name="Alfaro M."/>
            <person name="Sun H."/>
            <person name="Tritt A."/>
            <person name="Yoshinaga Y."/>
            <person name="Zwiers L.-H."/>
            <person name="Turgeon B."/>
            <person name="Goodwin S."/>
            <person name="Spatafora J."/>
            <person name="Crous P."/>
            <person name="Grigoriev I."/>
        </authorList>
    </citation>
    <scope>NUCLEOTIDE SEQUENCE</scope>
    <source>
        <strain evidence="5">CBS 161.51</strain>
    </source>
</reference>
<dbReference type="GO" id="GO:0022627">
    <property type="term" value="C:cytosolic small ribosomal subunit"/>
    <property type="evidence" value="ECO:0007669"/>
    <property type="project" value="TreeGrafter"/>
</dbReference>
<dbReference type="CDD" id="cd00353">
    <property type="entry name" value="Ribosomal_S15p_S13e"/>
    <property type="match status" value="1"/>
</dbReference>
<accession>A0A6A5SN26</accession>
<proteinExistence type="inferred from homology"/>
<keyword evidence="6" id="KW-1185">Reference proteome</keyword>
<dbReference type="SMART" id="SM01387">
    <property type="entry name" value="Ribosomal_S15"/>
    <property type="match status" value="1"/>
</dbReference>
<dbReference type="InterPro" id="IPR023029">
    <property type="entry name" value="Ribosomal_uS15_arc_euk"/>
</dbReference>
<gene>
    <name evidence="5" type="ORF">EJ02DRAFT_503682</name>
</gene>
<dbReference type="InterPro" id="IPR000589">
    <property type="entry name" value="Ribosomal_uS15"/>
</dbReference>
<dbReference type="PROSITE" id="PS00362">
    <property type="entry name" value="RIBOSOMAL_S15"/>
    <property type="match status" value="1"/>
</dbReference>
<dbReference type="PANTHER" id="PTHR11885:SF6">
    <property type="entry name" value="SMALL RIBOSOMAL SUBUNIT PROTEIN US15"/>
    <property type="match status" value="1"/>
</dbReference>
<dbReference type="SMART" id="SM01386">
    <property type="entry name" value="Ribosomal_S13_N"/>
    <property type="match status" value="1"/>
</dbReference>
<name>A0A6A5SN26_9PLEO</name>
<dbReference type="GO" id="GO:0005730">
    <property type="term" value="C:nucleolus"/>
    <property type="evidence" value="ECO:0007669"/>
    <property type="project" value="TreeGrafter"/>
</dbReference>
<dbReference type="Pfam" id="PF08069">
    <property type="entry name" value="Ribosomal_S13_N"/>
    <property type="match status" value="1"/>
</dbReference>
<evidence type="ECO:0000256" key="1">
    <source>
        <dbReference type="ARBA" id="ARBA00008434"/>
    </source>
</evidence>
<dbReference type="InterPro" id="IPR012606">
    <property type="entry name" value="Ribosomal_uS15_N"/>
</dbReference>
<evidence type="ECO:0000256" key="3">
    <source>
        <dbReference type="ARBA" id="ARBA00023274"/>
    </source>
</evidence>
<dbReference type="AlphaFoldDB" id="A0A6A5SN26"/>
<keyword evidence="2" id="KW-0689">Ribosomal protein</keyword>
<evidence type="ECO:0000259" key="4">
    <source>
        <dbReference type="SMART" id="SM01386"/>
    </source>
</evidence>
<dbReference type="Gene3D" id="1.10.287.10">
    <property type="entry name" value="S15/NS1, RNA-binding"/>
    <property type="match status" value="1"/>
</dbReference>
<dbReference type="OrthoDB" id="623277at2759"/>
<protein>
    <recommendedName>
        <fullName evidence="4">Small ribosomal subunit protein uS15 N-terminal domain-containing protein</fullName>
    </recommendedName>
</protein>
<sequence length="123" mass="13734">MSRLHSNTKGISASAIPYSRTTPAWSKATPEAGAITLGLAPEIPEGLYMLIKKAVCRERPDLINRHTVAISKHLGTDRKDKDGKFRLILVESRIHYLSRYYKAVGTLPPTWRYESSTASTMMS</sequence>
<evidence type="ECO:0000256" key="2">
    <source>
        <dbReference type="ARBA" id="ARBA00022980"/>
    </source>
</evidence>
<organism evidence="5 6">
    <name type="scientific">Clathrospora elynae</name>
    <dbReference type="NCBI Taxonomy" id="706981"/>
    <lineage>
        <taxon>Eukaryota</taxon>
        <taxon>Fungi</taxon>
        <taxon>Dikarya</taxon>
        <taxon>Ascomycota</taxon>
        <taxon>Pezizomycotina</taxon>
        <taxon>Dothideomycetes</taxon>
        <taxon>Pleosporomycetidae</taxon>
        <taxon>Pleosporales</taxon>
        <taxon>Diademaceae</taxon>
        <taxon>Clathrospora</taxon>
    </lineage>
</organism>
<dbReference type="EMBL" id="ML976051">
    <property type="protein sequence ID" value="KAF1941202.1"/>
    <property type="molecule type" value="Genomic_DNA"/>
</dbReference>
<dbReference type="InterPro" id="IPR009068">
    <property type="entry name" value="uS15_NS1_RNA-bd_sf"/>
</dbReference>
<dbReference type="PANTHER" id="PTHR11885">
    <property type="entry name" value="RIBOSOMAL PROTEIN S15P/S13E"/>
    <property type="match status" value="1"/>
</dbReference>
<feature type="domain" description="Small ribosomal subunit protein uS15 N-terminal" evidence="4">
    <location>
        <begin position="1"/>
        <end position="70"/>
    </location>
</feature>
<evidence type="ECO:0000313" key="5">
    <source>
        <dbReference type="EMBL" id="KAF1941202.1"/>
    </source>
</evidence>
<dbReference type="GO" id="GO:0070181">
    <property type="term" value="F:small ribosomal subunit rRNA binding"/>
    <property type="evidence" value="ECO:0007669"/>
    <property type="project" value="TreeGrafter"/>
</dbReference>
<dbReference type="GO" id="GO:0006412">
    <property type="term" value="P:translation"/>
    <property type="evidence" value="ECO:0007669"/>
    <property type="project" value="InterPro"/>
</dbReference>
<dbReference type="SUPFAM" id="SSF47060">
    <property type="entry name" value="S15/NS1 RNA-binding domain"/>
    <property type="match status" value="1"/>
</dbReference>
<comment type="similarity">
    <text evidence="1">Belongs to the universal ribosomal protein uS15 family.</text>
</comment>